<proteinExistence type="predicted"/>
<evidence type="ECO:0000313" key="4">
    <source>
        <dbReference type="Proteomes" id="UP001500280"/>
    </source>
</evidence>
<feature type="region of interest" description="Disordered" evidence="1">
    <location>
        <begin position="118"/>
        <end position="149"/>
    </location>
</feature>
<dbReference type="EMBL" id="BAAANF010000018">
    <property type="protein sequence ID" value="GAA1702367.1"/>
    <property type="molecule type" value="Genomic_DNA"/>
</dbReference>
<evidence type="ECO:0000256" key="2">
    <source>
        <dbReference type="SAM" id="Phobius"/>
    </source>
</evidence>
<feature type="transmembrane region" description="Helical" evidence="2">
    <location>
        <begin position="93"/>
        <end position="112"/>
    </location>
</feature>
<organism evidence="3 4">
    <name type="scientific">Kribbella yunnanensis</name>
    <dbReference type="NCBI Taxonomy" id="190194"/>
    <lineage>
        <taxon>Bacteria</taxon>
        <taxon>Bacillati</taxon>
        <taxon>Actinomycetota</taxon>
        <taxon>Actinomycetes</taxon>
        <taxon>Propionibacteriales</taxon>
        <taxon>Kribbellaceae</taxon>
        <taxon>Kribbella</taxon>
    </lineage>
</organism>
<dbReference type="InterPro" id="IPR008523">
    <property type="entry name" value="DUF805"/>
</dbReference>
<feature type="transmembrane region" description="Helical" evidence="2">
    <location>
        <begin position="24"/>
        <end position="41"/>
    </location>
</feature>
<dbReference type="RefSeq" id="WP_344158548.1">
    <property type="nucleotide sequence ID" value="NZ_BAAANF010000018.1"/>
</dbReference>
<evidence type="ECO:0000256" key="1">
    <source>
        <dbReference type="SAM" id="MobiDB-lite"/>
    </source>
</evidence>
<keyword evidence="2" id="KW-1133">Transmembrane helix</keyword>
<keyword evidence="2" id="KW-0472">Membrane</keyword>
<name>A0ABN2ICG5_9ACTN</name>
<protein>
    <submittedName>
        <fullName evidence="3">DUF805 domain-containing protein</fullName>
    </submittedName>
</protein>
<feature type="compositionally biased region" description="Gly residues" evidence="1">
    <location>
        <begin position="133"/>
        <end position="142"/>
    </location>
</feature>
<dbReference type="PANTHER" id="PTHR34980:SF2">
    <property type="entry name" value="INNER MEMBRANE PROTEIN YHAH-RELATED"/>
    <property type="match status" value="1"/>
</dbReference>
<sequence>MHWFTDVITKRYAQFSGRARRKEFWMFALISFVISIILGILDQLLGLDFKSGSGSTAVRSGGWLETIFGLAVLIPTIAVAVRRMHDKNRSGWWVLIWLIPCIGWIWFIVWQAQEGDAGDNQYGPDPKAAERGQGFGGPGGPAEPGYPTV</sequence>
<reference evidence="3 4" key="1">
    <citation type="journal article" date="2019" name="Int. J. Syst. Evol. Microbiol.">
        <title>The Global Catalogue of Microorganisms (GCM) 10K type strain sequencing project: providing services to taxonomists for standard genome sequencing and annotation.</title>
        <authorList>
            <consortium name="The Broad Institute Genomics Platform"/>
            <consortium name="The Broad Institute Genome Sequencing Center for Infectious Disease"/>
            <person name="Wu L."/>
            <person name="Ma J."/>
        </authorList>
    </citation>
    <scope>NUCLEOTIDE SEQUENCE [LARGE SCALE GENOMIC DNA]</scope>
    <source>
        <strain evidence="3 4">JCM 14307</strain>
    </source>
</reference>
<feature type="transmembrane region" description="Helical" evidence="2">
    <location>
        <begin position="61"/>
        <end position="81"/>
    </location>
</feature>
<keyword evidence="2" id="KW-0812">Transmembrane</keyword>
<dbReference type="PANTHER" id="PTHR34980">
    <property type="entry name" value="INNER MEMBRANE PROTEIN-RELATED-RELATED"/>
    <property type="match status" value="1"/>
</dbReference>
<dbReference type="Pfam" id="PF05656">
    <property type="entry name" value="DUF805"/>
    <property type="match status" value="1"/>
</dbReference>
<keyword evidence="4" id="KW-1185">Reference proteome</keyword>
<comment type="caution">
    <text evidence="3">The sequence shown here is derived from an EMBL/GenBank/DDBJ whole genome shotgun (WGS) entry which is preliminary data.</text>
</comment>
<gene>
    <name evidence="3" type="ORF">GCM10009745_57080</name>
</gene>
<dbReference type="Proteomes" id="UP001500280">
    <property type="component" value="Unassembled WGS sequence"/>
</dbReference>
<evidence type="ECO:0000313" key="3">
    <source>
        <dbReference type="EMBL" id="GAA1702367.1"/>
    </source>
</evidence>
<accession>A0ABN2ICG5</accession>